<dbReference type="eggNOG" id="COG1874">
    <property type="taxonomic scope" value="Bacteria"/>
</dbReference>
<keyword evidence="4 6" id="KW-0378">Hydrolase</keyword>
<dbReference type="HOGENOM" id="CLU_012430_1_1_11"/>
<feature type="active site" description="Proton donor" evidence="7">
    <location>
        <position position="154"/>
    </location>
</feature>
<keyword evidence="5 6" id="KW-0326">Glycosidase</keyword>
<dbReference type="EMBL" id="JDYK01000019">
    <property type="protein sequence ID" value="EWS80110.1"/>
    <property type="molecule type" value="Genomic_DNA"/>
</dbReference>
<feature type="domain" description="Glycoside hydrolase family 42 N-terminal" evidence="10">
    <location>
        <begin position="19"/>
        <end position="389"/>
    </location>
</feature>
<dbReference type="PIRSF" id="PIRSF001084">
    <property type="entry name" value="B-galactosidase"/>
    <property type="match status" value="1"/>
</dbReference>
<evidence type="ECO:0000313" key="13">
    <source>
        <dbReference type="Proteomes" id="UP000023067"/>
    </source>
</evidence>
<evidence type="ECO:0000259" key="10">
    <source>
        <dbReference type="Pfam" id="PF02449"/>
    </source>
</evidence>
<keyword evidence="13" id="KW-1185">Reference proteome</keyword>
<evidence type="ECO:0000256" key="4">
    <source>
        <dbReference type="ARBA" id="ARBA00022801"/>
    </source>
</evidence>
<comment type="catalytic activity">
    <reaction evidence="1 6">
        <text>Hydrolysis of terminal non-reducing beta-D-galactose residues in beta-D-galactosides.</text>
        <dbReference type="EC" id="3.2.1.23"/>
    </reaction>
</comment>
<feature type="binding site" evidence="9">
    <location>
        <position position="164"/>
    </location>
    <ligand>
        <name>Zn(2+)</name>
        <dbReference type="ChEBI" id="CHEBI:29105"/>
    </ligand>
</feature>
<keyword evidence="9" id="KW-0479">Metal-binding</keyword>
<comment type="caution">
    <text evidence="12">The sequence shown here is derived from an EMBL/GenBank/DDBJ whole genome shotgun (WGS) entry which is preliminary data.</text>
</comment>
<evidence type="ECO:0000256" key="2">
    <source>
        <dbReference type="ARBA" id="ARBA00005940"/>
    </source>
</evidence>
<feature type="binding site" evidence="8">
    <location>
        <position position="153"/>
    </location>
    <ligand>
        <name>substrate</name>
    </ligand>
</feature>
<comment type="similarity">
    <text evidence="2 6">Belongs to the glycosyl hydrolase 42 family.</text>
</comment>
<evidence type="ECO:0000256" key="6">
    <source>
        <dbReference type="PIRNR" id="PIRNR001084"/>
    </source>
</evidence>
<feature type="binding site" evidence="9">
    <location>
        <position position="159"/>
    </location>
    <ligand>
        <name>Zn(2+)</name>
        <dbReference type="ChEBI" id="CHEBI:29105"/>
    </ligand>
</feature>
<evidence type="ECO:0000259" key="11">
    <source>
        <dbReference type="Pfam" id="PF08532"/>
    </source>
</evidence>
<dbReference type="GO" id="GO:0005975">
    <property type="term" value="P:carbohydrate metabolic process"/>
    <property type="evidence" value="ECO:0007669"/>
    <property type="project" value="InterPro"/>
</dbReference>
<dbReference type="AlphaFoldDB" id="Z9JNY3"/>
<dbReference type="PANTHER" id="PTHR36447:SF1">
    <property type="entry name" value="BETA-GALACTOSIDASE GANA"/>
    <property type="match status" value="1"/>
</dbReference>
<dbReference type="GO" id="GO:0004565">
    <property type="term" value="F:beta-galactosidase activity"/>
    <property type="evidence" value="ECO:0007669"/>
    <property type="project" value="UniProtKB-EC"/>
</dbReference>
<dbReference type="Proteomes" id="UP000023067">
    <property type="component" value="Unassembled WGS sequence"/>
</dbReference>
<feature type="domain" description="Beta-galactosidase trimerisation" evidence="11">
    <location>
        <begin position="402"/>
        <end position="604"/>
    </location>
</feature>
<dbReference type="SUPFAM" id="SSF51445">
    <property type="entry name" value="(Trans)glycosidases"/>
    <property type="match status" value="1"/>
</dbReference>
<dbReference type="InterPro" id="IPR029062">
    <property type="entry name" value="Class_I_gatase-like"/>
</dbReference>
<dbReference type="InterPro" id="IPR013738">
    <property type="entry name" value="Beta_galactosidase_Trimer"/>
</dbReference>
<dbReference type="Gene3D" id="2.60.40.1180">
    <property type="entry name" value="Golgi alpha-mannosidase II"/>
    <property type="match status" value="1"/>
</dbReference>
<dbReference type="SUPFAM" id="SSF52317">
    <property type="entry name" value="Class I glutamine amidotransferase-like"/>
    <property type="match status" value="1"/>
</dbReference>
<feature type="binding site" evidence="8">
    <location>
        <position position="115"/>
    </location>
    <ligand>
        <name>substrate</name>
    </ligand>
</feature>
<dbReference type="Gene3D" id="3.20.20.80">
    <property type="entry name" value="Glycosidases"/>
    <property type="match status" value="1"/>
</dbReference>
<sequence length="675" mass="74729">MTADPAARPLPARFPYGGDYCPEQWPAEVRAADLDALQDIGVNTVTLGVFLWSSLHPAPGVYDFSLLDEILEPVLARDMQIVLATPTGAHPAWMARTADVTRVDFEGRRHLFGARHNSCPSSATFRAESAEIAGLLAQRYHDLPGLVAWHIGNEFGGMCYCESCAAGFRRWLQEKYGTLEELNRRWYTLFWGHTMHSFEDIVPPSALSEHWNGPAYTAFQIITLDYRRFQSEALRECFRLEKQAIRRHSPDVPVTANLMGFFPGIDYRRWADDLDIVSWDNYPRIGHGPGRVALAHELMKGLAPDRPMWLMEQTPSQTAWRPDNPLQEPGLLRLRTWQAIAHGAEATLYFQMRASRGASEKFHGAILNHAARTDTRVVREVAQIGAEVRAAAQLRGSRTEHRAAVCVDWDSWWSLEMSDGPTRRVPYVEEITRIHQDLFDRGIGVDVLSPDADLTGYDLILAPVLFVTGPERAANLERAVAAGADLVTGFLSGRVDEDDQAPTLDVPGHLAPLCGIRVDETDSQPEGVDREIRWADGTICRADTVFDLVTPVDAEPLADYGSGFYAGTAAVTRRDTGAGRVFYVGARLDEAGLRTLWDQVLGAAEDRAPGLERVRRRTEDAEVLFLLAHDGAHRVVLDAASTDLLTGDSFPAGAVLSLCAPEVRVLRRPLEGAPA</sequence>
<evidence type="ECO:0000256" key="5">
    <source>
        <dbReference type="ARBA" id="ARBA00023295"/>
    </source>
</evidence>
<evidence type="ECO:0000256" key="7">
    <source>
        <dbReference type="PIRSR" id="PIRSR001084-1"/>
    </source>
</evidence>
<dbReference type="GO" id="GO:0046872">
    <property type="term" value="F:metal ion binding"/>
    <property type="evidence" value="ECO:0007669"/>
    <property type="project" value="UniProtKB-KW"/>
</dbReference>
<evidence type="ECO:0000256" key="8">
    <source>
        <dbReference type="PIRSR" id="PIRSR001084-2"/>
    </source>
</evidence>
<dbReference type="STRING" id="396014.BF93_05325"/>
<proteinExistence type="inferred from homology"/>
<dbReference type="CDD" id="cd03143">
    <property type="entry name" value="A4_beta-galactosidase_middle_domain"/>
    <property type="match status" value="1"/>
</dbReference>
<evidence type="ECO:0000256" key="3">
    <source>
        <dbReference type="ARBA" id="ARBA00012756"/>
    </source>
</evidence>
<dbReference type="InterPro" id="IPR013529">
    <property type="entry name" value="Glyco_hydro_42_N"/>
</dbReference>
<feature type="active site" description="Nucleophile" evidence="7">
    <location>
        <position position="312"/>
    </location>
</feature>
<evidence type="ECO:0000313" key="12">
    <source>
        <dbReference type="EMBL" id="EWS80110.1"/>
    </source>
</evidence>
<dbReference type="InterPro" id="IPR017853">
    <property type="entry name" value="GH"/>
</dbReference>
<dbReference type="PATRIC" id="fig|396014.3.peg.3095"/>
<dbReference type="Pfam" id="PF08532">
    <property type="entry name" value="Glyco_hydro_42M"/>
    <property type="match status" value="1"/>
</dbReference>
<dbReference type="Gene3D" id="3.40.50.880">
    <property type="match status" value="1"/>
</dbReference>
<reference evidence="12 13" key="1">
    <citation type="submission" date="2014-02" db="EMBL/GenBank/DDBJ databases">
        <title>Genome sequence of Brachybacterium phenoliresistens strain W13A50.</title>
        <authorList>
            <person name="Wang X."/>
        </authorList>
    </citation>
    <scope>NUCLEOTIDE SEQUENCE [LARGE SCALE GENOMIC DNA]</scope>
    <source>
        <strain evidence="12 13">W13A50</strain>
    </source>
</reference>
<dbReference type="OrthoDB" id="9800974at2"/>
<organism evidence="12 13">
    <name type="scientific">Brachybacterium phenoliresistens</name>
    <dbReference type="NCBI Taxonomy" id="396014"/>
    <lineage>
        <taxon>Bacteria</taxon>
        <taxon>Bacillati</taxon>
        <taxon>Actinomycetota</taxon>
        <taxon>Actinomycetes</taxon>
        <taxon>Micrococcales</taxon>
        <taxon>Dermabacteraceae</taxon>
        <taxon>Brachybacterium</taxon>
    </lineage>
</organism>
<dbReference type="RefSeq" id="WP_038373887.1">
    <property type="nucleotide sequence ID" value="NZ_KK070002.1"/>
</dbReference>
<keyword evidence="9" id="KW-0862">Zinc</keyword>
<dbReference type="PANTHER" id="PTHR36447">
    <property type="entry name" value="BETA-GALACTOSIDASE GANA"/>
    <property type="match status" value="1"/>
</dbReference>
<name>Z9JNY3_9MICO</name>
<protein>
    <recommendedName>
        <fullName evidence="3 6">Beta-galactosidase</fullName>
        <shortName evidence="6">Beta-gal</shortName>
        <ecNumber evidence="3 6">3.2.1.23</ecNumber>
    </recommendedName>
</protein>
<evidence type="ECO:0000256" key="9">
    <source>
        <dbReference type="PIRSR" id="PIRSR001084-3"/>
    </source>
</evidence>
<accession>Z9JNY3</accession>
<feature type="binding site" evidence="9">
    <location>
        <position position="119"/>
    </location>
    <ligand>
        <name>Zn(2+)</name>
        <dbReference type="ChEBI" id="CHEBI:29105"/>
    </ligand>
</feature>
<dbReference type="EC" id="3.2.1.23" evidence="3 6"/>
<dbReference type="InterPro" id="IPR003476">
    <property type="entry name" value="Glyco_hydro_42"/>
</dbReference>
<evidence type="ECO:0000256" key="1">
    <source>
        <dbReference type="ARBA" id="ARBA00001412"/>
    </source>
</evidence>
<gene>
    <name evidence="12" type="ORF">BF93_05325</name>
</gene>
<dbReference type="GO" id="GO:0009341">
    <property type="term" value="C:beta-galactosidase complex"/>
    <property type="evidence" value="ECO:0007669"/>
    <property type="project" value="InterPro"/>
</dbReference>
<feature type="binding site" evidence="9">
    <location>
        <position position="161"/>
    </location>
    <ligand>
        <name>Zn(2+)</name>
        <dbReference type="ChEBI" id="CHEBI:29105"/>
    </ligand>
</feature>
<dbReference type="InterPro" id="IPR013780">
    <property type="entry name" value="Glyco_hydro_b"/>
</dbReference>
<feature type="binding site" evidence="8">
    <location>
        <position position="320"/>
    </location>
    <ligand>
        <name>substrate</name>
    </ligand>
</feature>
<dbReference type="Pfam" id="PF02449">
    <property type="entry name" value="Glyco_hydro_42"/>
    <property type="match status" value="1"/>
</dbReference>